<dbReference type="SUPFAM" id="SSF48498">
    <property type="entry name" value="Tetracyclin repressor-like, C-terminal domain"/>
    <property type="match status" value="1"/>
</dbReference>
<sequence>MKPSAKPAARKRVRLKPEIRSQQILDAALIQFSQHGFAATRIEDIARGAGLSKAGVYAHFAGKEEIFEALLARTLTPQMSSLVLAPLPEGEVGPEYVQARAEFFIDQLYEKLTDPGVTAMLRLLITESARVPHLIAGWRRDMVLPYLEKQEQIMAQALQRGLVPRNALTENFATLLYSPAAHAILQHVVFRQGPAGREIAAMKELHRRMLLEWAQLDPSPRPDPTTGQDAPDGTGVTG</sequence>
<dbReference type="InterPro" id="IPR036271">
    <property type="entry name" value="Tet_transcr_reg_TetR-rel_C_sf"/>
</dbReference>
<feature type="region of interest" description="Disordered" evidence="5">
    <location>
        <begin position="215"/>
        <end position="238"/>
    </location>
</feature>
<comment type="caution">
    <text evidence="7">The sequence shown here is derived from an EMBL/GenBank/DDBJ whole genome shotgun (WGS) entry which is preliminary data.</text>
</comment>
<dbReference type="PANTHER" id="PTHR30055:SF234">
    <property type="entry name" value="HTH-TYPE TRANSCRIPTIONAL REGULATOR BETI"/>
    <property type="match status" value="1"/>
</dbReference>
<evidence type="ECO:0000256" key="4">
    <source>
        <dbReference type="PROSITE-ProRule" id="PRU00335"/>
    </source>
</evidence>
<evidence type="ECO:0000313" key="7">
    <source>
        <dbReference type="EMBL" id="MDC8637137.1"/>
    </source>
</evidence>
<proteinExistence type="predicted"/>
<dbReference type="Pfam" id="PF16859">
    <property type="entry name" value="TetR_C_11"/>
    <property type="match status" value="1"/>
</dbReference>
<feature type="domain" description="HTH tetR-type" evidence="6">
    <location>
        <begin position="18"/>
        <end position="78"/>
    </location>
</feature>
<dbReference type="RefSeq" id="WP_104549128.1">
    <property type="nucleotide sequence ID" value="NZ_CP168173.1"/>
</dbReference>
<evidence type="ECO:0000256" key="2">
    <source>
        <dbReference type="ARBA" id="ARBA00023125"/>
    </source>
</evidence>
<keyword evidence="3" id="KW-0804">Transcription</keyword>
<dbReference type="InterPro" id="IPR001647">
    <property type="entry name" value="HTH_TetR"/>
</dbReference>
<dbReference type="AlphaFoldDB" id="A0A9X3YYU1"/>
<dbReference type="GO" id="GO:0003700">
    <property type="term" value="F:DNA-binding transcription factor activity"/>
    <property type="evidence" value="ECO:0007669"/>
    <property type="project" value="TreeGrafter"/>
</dbReference>
<dbReference type="SUPFAM" id="SSF46689">
    <property type="entry name" value="Homeodomain-like"/>
    <property type="match status" value="1"/>
</dbReference>
<organism evidence="7 8">
    <name type="scientific">Xanthomonas hortorum pv. hederae</name>
    <dbReference type="NCBI Taxonomy" id="453603"/>
    <lineage>
        <taxon>Bacteria</taxon>
        <taxon>Pseudomonadati</taxon>
        <taxon>Pseudomonadota</taxon>
        <taxon>Gammaproteobacteria</taxon>
        <taxon>Lysobacterales</taxon>
        <taxon>Lysobacteraceae</taxon>
        <taxon>Xanthomonas</taxon>
    </lineage>
</organism>
<dbReference type="Pfam" id="PF00440">
    <property type="entry name" value="TetR_N"/>
    <property type="match status" value="1"/>
</dbReference>
<reference evidence="7" key="2">
    <citation type="submission" date="2022-08" db="EMBL/GenBank/DDBJ databases">
        <authorList>
            <person name="Iruegas-Bocardo F."/>
            <person name="Weisberg A.J."/>
            <person name="Riutta E.R."/>
            <person name="Kilday K."/>
            <person name="Bonkowski J.C."/>
            <person name="Creswell T."/>
            <person name="Daughtrey M.L."/>
            <person name="Rane K."/>
            <person name="Grunwald N.J."/>
            <person name="Chang J.H."/>
            <person name="Putnam M.L."/>
        </authorList>
    </citation>
    <scope>NUCLEOTIDE SEQUENCE</scope>
    <source>
        <strain evidence="7">22-338</strain>
    </source>
</reference>
<evidence type="ECO:0000256" key="5">
    <source>
        <dbReference type="SAM" id="MobiDB-lite"/>
    </source>
</evidence>
<dbReference type="GO" id="GO:0000976">
    <property type="term" value="F:transcription cis-regulatory region binding"/>
    <property type="evidence" value="ECO:0007669"/>
    <property type="project" value="TreeGrafter"/>
</dbReference>
<gene>
    <name evidence="7" type="ORF">NY667_04780</name>
</gene>
<dbReference type="Proteomes" id="UP001140230">
    <property type="component" value="Unassembled WGS sequence"/>
</dbReference>
<dbReference type="PROSITE" id="PS50977">
    <property type="entry name" value="HTH_TETR_2"/>
    <property type="match status" value="1"/>
</dbReference>
<dbReference type="EMBL" id="JANWTP010000009">
    <property type="protein sequence ID" value="MDC8637137.1"/>
    <property type="molecule type" value="Genomic_DNA"/>
</dbReference>
<keyword evidence="1" id="KW-0805">Transcription regulation</keyword>
<evidence type="ECO:0000256" key="1">
    <source>
        <dbReference type="ARBA" id="ARBA00023015"/>
    </source>
</evidence>
<dbReference type="InterPro" id="IPR009057">
    <property type="entry name" value="Homeodomain-like_sf"/>
</dbReference>
<feature type="DNA-binding region" description="H-T-H motif" evidence="4">
    <location>
        <begin position="41"/>
        <end position="60"/>
    </location>
</feature>
<evidence type="ECO:0000256" key="3">
    <source>
        <dbReference type="ARBA" id="ARBA00023163"/>
    </source>
</evidence>
<evidence type="ECO:0000313" key="8">
    <source>
        <dbReference type="Proteomes" id="UP001140230"/>
    </source>
</evidence>
<protein>
    <submittedName>
        <fullName evidence="7">TetR/AcrR family transcriptional regulator</fullName>
    </submittedName>
</protein>
<name>A0A9X3YYU1_9XANT</name>
<dbReference type="InterPro" id="IPR050109">
    <property type="entry name" value="HTH-type_TetR-like_transc_reg"/>
</dbReference>
<reference evidence="7" key="1">
    <citation type="journal article" date="2022" name="Phytopathology">
        <title>Whole genome sequencing-based tracing of a 2022 introduction and outbreak of Xanthomonas hortorum pv. pelargonii.</title>
        <authorList>
            <person name="Iruegas Bocardo F."/>
            <person name="Weisberg A.J."/>
            <person name="Riutta E.R."/>
            <person name="Kilday K.B."/>
            <person name="Bonkowski J.C."/>
            <person name="Creswell T.C."/>
            <person name="Daughtrey M."/>
            <person name="Rane K.K."/>
            <person name="Grunwald N.J."/>
            <person name="Chang J.H."/>
            <person name="Putnam M."/>
        </authorList>
    </citation>
    <scope>NUCLEOTIDE SEQUENCE</scope>
    <source>
        <strain evidence="7">22-338</strain>
    </source>
</reference>
<dbReference type="InterPro" id="IPR011075">
    <property type="entry name" value="TetR_C"/>
</dbReference>
<dbReference type="Gene3D" id="1.10.357.10">
    <property type="entry name" value="Tetracycline Repressor, domain 2"/>
    <property type="match status" value="1"/>
</dbReference>
<dbReference type="PANTHER" id="PTHR30055">
    <property type="entry name" value="HTH-TYPE TRANSCRIPTIONAL REGULATOR RUTR"/>
    <property type="match status" value="1"/>
</dbReference>
<evidence type="ECO:0000259" key="6">
    <source>
        <dbReference type="PROSITE" id="PS50977"/>
    </source>
</evidence>
<dbReference type="PRINTS" id="PR00455">
    <property type="entry name" value="HTHTETR"/>
</dbReference>
<accession>A0A9X3YYU1</accession>
<keyword evidence="2 4" id="KW-0238">DNA-binding</keyword>
<dbReference type="FunFam" id="1.10.10.60:FF:000141">
    <property type="entry name" value="TetR family transcriptional regulator"/>
    <property type="match status" value="1"/>
</dbReference>